<protein>
    <recommendedName>
        <fullName evidence="4">PDZ domain-containing protein</fullName>
    </recommendedName>
</protein>
<evidence type="ECO:0000313" key="2">
    <source>
        <dbReference type="EMBL" id="CAK8991969.1"/>
    </source>
</evidence>
<comment type="caution">
    <text evidence="2">The sequence shown here is derived from an EMBL/GenBank/DDBJ whole genome shotgun (WGS) entry which is preliminary data.</text>
</comment>
<name>A0ABP0HS43_9DINO</name>
<dbReference type="Proteomes" id="UP001642484">
    <property type="component" value="Unassembled WGS sequence"/>
</dbReference>
<evidence type="ECO:0008006" key="4">
    <source>
        <dbReference type="Google" id="ProtNLM"/>
    </source>
</evidence>
<feature type="compositionally biased region" description="Acidic residues" evidence="1">
    <location>
        <begin position="1"/>
        <end position="20"/>
    </location>
</feature>
<organism evidence="2 3">
    <name type="scientific">Durusdinium trenchii</name>
    <dbReference type="NCBI Taxonomy" id="1381693"/>
    <lineage>
        <taxon>Eukaryota</taxon>
        <taxon>Sar</taxon>
        <taxon>Alveolata</taxon>
        <taxon>Dinophyceae</taxon>
        <taxon>Suessiales</taxon>
        <taxon>Symbiodiniaceae</taxon>
        <taxon>Durusdinium</taxon>
    </lineage>
</organism>
<feature type="region of interest" description="Disordered" evidence="1">
    <location>
        <begin position="369"/>
        <end position="392"/>
    </location>
</feature>
<dbReference type="EMBL" id="CAXAMN010001025">
    <property type="protein sequence ID" value="CAK8991969.1"/>
    <property type="molecule type" value="Genomic_DNA"/>
</dbReference>
<proteinExistence type="predicted"/>
<evidence type="ECO:0000256" key="1">
    <source>
        <dbReference type="SAM" id="MobiDB-lite"/>
    </source>
</evidence>
<evidence type="ECO:0000313" key="3">
    <source>
        <dbReference type="Proteomes" id="UP001642484"/>
    </source>
</evidence>
<sequence length="392" mass="44252">MMSAEGEDEAPLEAYEEGNVPEDREQSGEDAVEPNADEVSNTLRQQAAGGYVADRPDMRNADDDSKEFAVKIQKLPGMKLGLECVQFEGELVVQGIAEGMVTEEWNTKNPFQAIQVGDVVRQVNQLRGDSKKMLSELRNALVLSLKLEHCSREIPDIEEPKFPSWRRTGGALLRFHQRLELEAALMDQACAIAAISRRHERADLEPKVWEAASAWNLESFMFFEEVPFLAAFGYMAKDKTTWEEGKKVPTLTLNLDEHFEQAGCTWYIIKCCLEVPGDSEAESLTWEAPRRLHHLRMELHDRMKYYMEEAFYARVFNETPFARHMGLPGTTARLKAWLTTLSNAINKQEVPPMAAAITLLFLHTPLPSDEQEAPAPLPDPVKPPRPSLVMAI</sequence>
<feature type="compositionally biased region" description="Pro residues" evidence="1">
    <location>
        <begin position="375"/>
        <end position="386"/>
    </location>
</feature>
<feature type="region of interest" description="Disordered" evidence="1">
    <location>
        <begin position="1"/>
        <end position="60"/>
    </location>
</feature>
<accession>A0ABP0HS43</accession>
<keyword evidence="3" id="KW-1185">Reference proteome</keyword>
<reference evidence="2 3" key="1">
    <citation type="submission" date="2024-02" db="EMBL/GenBank/DDBJ databases">
        <authorList>
            <person name="Chen Y."/>
            <person name="Shah S."/>
            <person name="Dougan E. K."/>
            <person name="Thang M."/>
            <person name="Chan C."/>
        </authorList>
    </citation>
    <scope>NUCLEOTIDE SEQUENCE [LARGE SCALE GENOMIC DNA]</scope>
</reference>
<gene>
    <name evidence="2" type="ORF">CCMP2556_LOCUS2673</name>
</gene>